<dbReference type="SUPFAM" id="SSF50978">
    <property type="entry name" value="WD40 repeat-like"/>
    <property type="match status" value="1"/>
</dbReference>
<evidence type="ECO:0000256" key="2">
    <source>
        <dbReference type="ARBA" id="ARBA00022737"/>
    </source>
</evidence>
<gene>
    <name evidence="4" type="ORF">A6X21_23120</name>
</gene>
<comment type="caution">
    <text evidence="4">The sequence shown here is derived from an EMBL/GenBank/DDBJ whole genome shotgun (WGS) entry which is preliminary data.</text>
</comment>
<dbReference type="Gene3D" id="2.130.10.10">
    <property type="entry name" value="YVTN repeat-like/Quinoprotein amine dehydrogenase"/>
    <property type="match status" value="2"/>
</dbReference>
<proteinExistence type="predicted"/>
<protein>
    <recommendedName>
        <fullName evidence="6">WD40 repeat domain-containing protein</fullName>
    </recommendedName>
</protein>
<feature type="region of interest" description="Disordered" evidence="3">
    <location>
        <begin position="1062"/>
        <end position="1089"/>
    </location>
</feature>
<dbReference type="InterPro" id="IPR015943">
    <property type="entry name" value="WD40/YVTN_repeat-like_dom_sf"/>
</dbReference>
<dbReference type="InterPro" id="IPR011044">
    <property type="entry name" value="Quino_amine_DH_bsu"/>
</dbReference>
<evidence type="ECO:0000313" key="5">
    <source>
        <dbReference type="Proteomes" id="UP000094828"/>
    </source>
</evidence>
<dbReference type="STRING" id="1841610.A6X21_23120"/>
<evidence type="ECO:0000256" key="3">
    <source>
        <dbReference type="SAM" id="MobiDB-lite"/>
    </source>
</evidence>
<dbReference type="Proteomes" id="UP000094828">
    <property type="component" value="Unassembled WGS sequence"/>
</dbReference>
<evidence type="ECO:0000256" key="1">
    <source>
        <dbReference type="ARBA" id="ARBA00022574"/>
    </source>
</evidence>
<dbReference type="InterPro" id="IPR036322">
    <property type="entry name" value="WD40_repeat_dom_sf"/>
</dbReference>
<keyword evidence="2" id="KW-0677">Repeat</keyword>
<dbReference type="EMBL" id="LYDR01000093">
    <property type="protein sequence ID" value="ODA31083.1"/>
    <property type="molecule type" value="Genomic_DNA"/>
</dbReference>
<keyword evidence="5" id="KW-1185">Reference proteome</keyword>
<name>A0A1C3ECW9_9PLAN</name>
<dbReference type="PANTHER" id="PTHR19857">
    <property type="entry name" value="MITOCHONDRIAL DIVISION PROTEIN 1-RELATED"/>
    <property type="match status" value="1"/>
</dbReference>
<keyword evidence="1" id="KW-0853">WD repeat</keyword>
<dbReference type="InterPro" id="IPR051179">
    <property type="entry name" value="WD_repeat_multifunction"/>
</dbReference>
<reference evidence="4 5" key="1">
    <citation type="submission" date="2016-05" db="EMBL/GenBank/DDBJ databases">
        <title>Genomic and physiological characterization of Planctopirus sp. isolated from fresh water lake.</title>
        <authorList>
            <person name="Subhash Y."/>
            <person name="Ramana C."/>
        </authorList>
    </citation>
    <scope>NUCLEOTIDE SEQUENCE [LARGE SCALE GENOMIC DNA]</scope>
    <source>
        <strain evidence="4 5">JC280</strain>
    </source>
</reference>
<evidence type="ECO:0008006" key="6">
    <source>
        <dbReference type="Google" id="ProtNLM"/>
    </source>
</evidence>
<dbReference type="SUPFAM" id="SSF50969">
    <property type="entry name" value="YVTN repeat-like/Quinoprotein amine dehydrogenase"/>
    <property type="match status" value="1"/>
</dbReference>
<feature type="compositionally biased region" description="Pro residues" evidence="3">
    <location>
        <begin position="1067"/>
        <end position="1081"/>
    </location>
</feature>
<accession>A0A1C3ECW9</accession>
<sequence>MATHDGKDLELVTGHQNGEVRWWNNKGKETRHAWPIVKQPITAINRGKNGQTLVIATADRKLHFFDVKIERELFTFETHGIVTKILDDFFSEVTAVSTRIETFSTINGKLFNSAEFKGKLKFAGYVDNRRTILFADDERLKVILLNNVNVDTEIAGEKFNEGRGDPRSVSFTNIQKVHVASFPGGILVPFRSWIDRTDQFAKIPGFDEFEVEASNDGRCVICLGKASQGKQSQGVIWDLEKNVKVGDLTDLPSQWDEVRYGKRSGLLAIRDSKGQVTLWDTSGVPFNRGPLFSVLNGQLDVSRSMASFELPAVDPDSPLKHPSWKFTRWSHPQAPPHFNGAWKVEPLTRSAYPGSIQVDQSGIFFYIPGQMSLDTPDEKFEAYLRRISIPADQWMYLAPCPWRPESRMYIDFRSPGDPVPPRGLQFHSGDELFFVPGFALLQEEAARTYPPNARECFFRLEAANRFRKEDFAWIEKQAEEARTSRSMFSFGHSRLEAIYRGIDLGHNLDKETLKAVCDRYLLAYPNSLTARIIVGSFTIDDGYDYRGSEIAANVSEEQFEEFHARLKLSRELLSDYVDRAEEDPYIAHNFIRSSPGSGMTADSLIKMAMVGLREDLLCLELIDSTVLFLQRRWTGEATAPARFAAQLKEKFPGDLGKALAARVATQSYLNERRHWMEHCEMTIDEFREISRIYRRLAPADDLFAFNCLHMELSATDDLHAQQAVWREISDLRFVPPATHVSYLRERHMLFEKPRPSQCVWSKWMDVWGFVAFQPDGEQISLAGPAGLVEYCDRTDGRISGKMERPYLSVVDFAVDSQGVESFLTQNGIVRSEGQPIDCLPIPQLQETNPHKDLSPDGRRIVLVHADGSVSIINAITAEIIARFDKLVSQDKRVGGLVTISPDSQRAAIQTEVEKITLIDLTTGKRHGELAHQGDSLASMCFHSGHSRLVITGEDDIVEFDTGSLRPISAMPIPKRGRCYLQISPNGKLWTLAFTKPGQFFDGSMLVLDRRDPKSQWRILPGVRNFARVAWHPNKPEMCLISGAGVLSYWDFDRKMSPEELTNSIVPEPLPKPPTFKSPFPKPEGANIKK</sequence>
<organism evidence="4 5">
    <name type="scientific">Planctopirus hydrillae</name>
    <dbReference type="NCBI Taxonomy" id="1841610"/>
    <lineage>
        <taxon>Bacteria</taxon>
        <taxon>Pseudomonadati</taxon>
        <taxon>Planctomycetota</taxon>
        <taxon>Planctomycetia</taxon>
        <taxon>Planctomycetales</taxon>
        <taxon>Planctomycetaceae</taxon>
        <taxon>Planctopirus</taxon>
    </lineage>
</organism>
<dbReference type="AlphaFoldDB" id="A0A1C3ECW9"/>
<evidence type="ECO:0000313" key="4">
    <source>
        <dbReference type="EMBL" id="ODA31083.1"/>
    </source>
</evidence>